<proteinExistence type="predicted"/>
<reference evidence="1" key="1">
    <citation type="submission" date="2022-04" db="EMBL/GenBank/DDBJ databases">
        <title>Genome of the entomopathogenic fungus Entomophthora muscae.</title>
        <authorList>
            <person name="Elya C."/>
            <person name="Lovett B.R."/>
            <person name="Lee E."/>
            <person name="Macias A.M."/>
            <person name="Hajek A.E."/>
            <person name="De Bivort B.L."/>
            <person name="Kasson M.T."/>
            <person name="De Fine Licht H.H."/>
            <person name="Stajich J.E."/>
        </authorList>
    </citation>
    <scope>NUCLEOTIDE SEQUENCE</scope>
    <source>
        <strain evidence="1">Berkeley</strain>
    </source>
</reference>
<evidence type="ECO:0000313" key="2">
    <source>
        <dbReference type="Proteomes" id="UP001165960"/>
    </source>
</evidence>
<accession>A0ACC2T2L7</accession>
<gene>
    <name evidence="1" type="ORF">DSO57_1024706</name>
</gene>
<name>A0ACC2T2L7_9FUNG</name>
<protein>
    <submittedName>
        <fullName evidence="1">Uncharacterized protein</fullName>
    </submittedName>
</protein>
<comment type="caution">
    <text evidence="1">The sequence shown here is derived from an EMBL/GenBank/DDBJ whole genome shotgun (WGS) entry which is preliminary data.</text>
</comment>
<sequence>MNAVGSKMPKAIQHLYHLTIDIGVSVRASSQLGEPHPQERQDYLDKINLLKSRFTSDEEDPLRTNLMDALAMTLYKMPMDFQAHPAWTSKFLNYTENLIQAPIPYWDWTELNFVWMFDPCSPRTSPACKFCWPRRNGISKASPPSVDPESSKESQMPSQWTRYMRKLSHILTTDHQISPLYHNPIIFSILSYNQQLFCLYLENNPLAEEDLGTENELSTWQVTMKEAIRATKLRCLFSRQ</sequence>
<organism evidence="1 2">
    <name type="scientific">Entomophthora muscae</name>
    <dbReference type="NCBI Taxonomy" id="34485"/>
    <lineage>
        <taxon>Eukaryota</taxon>
        <taxon>Fungi</taxon>
        <taxon>Fungi incertae sedis</taxon>
        <taxon>Zoopagomycota</taxon>
        <taxon>Entomophthoromycotina</taxon>
        <taxon>Entomophthoromycetes</taxon>
        <taxon>Entomophthorales</taxon>
        <taxon>Entomophthoraceae</taxon>
        <taxon>Entomophthora</taxon>
    </lineage>
</organism>
<dbReference type="Proteomes" id="UP001165960">
    <property type="component" value="Unassembled WGS sequence"/>
</dbReference>
<dbReference type="EMBL" id="QTSX02003685">
    <property type="protein sequence ID" value="KAJ9068833.1"/>
    <property type="molecule type" value="Genomic_DNA"/>
</dbReference>
<evidence type="ECO:0000313" key="1">
    <source>
        <dbReference type="EMBL" id="KAJ9068833.1"/>
    </source>
</evidence>
<keyword evidence="2" id="KW-1185">Reference proteome</keyword>